<dbReference type="InterPro" id="IPR051675">
    <property type="entry name" value="Endo/Exo/Phosphatase_dom_1"/>
</dbReference>
<dbReference type="Proteomes" id="UP000260983">
    <property type="component" value="Unassembled WGS sequence"/>
</dbReference>
<evidence type="ECO:0000313" key="2">
    <source>
        <dbReference type="EMBL" id="RGN39356.1"/>
    </source>
</evidence>
<dbReference type="GO" id="GO:0015627">
    <property type="term" value="C:type II protein secretion system complex"/>
    <property type="evidence" value="ECO:0007669"/>
    <property type="project" value="TreeGrafter"/>
</dbReference>
<protein>
    <submittedName>
        <fullName evidence="2">Helix-hairpin-helix domain-containing protein</fullName>
    </submittedName>
</protein>
<reference evidence="2 3" key="1">
    <citation type="submission" date="2018-08" db="EMBL/GenBank/DDBJ databases">
        <title>A genome reference for cultivated species of the human gut microbiota.</title>
        <authorList>
            <person name="Zou Y."/>
            <person name="Xue W."/>
            <person name="Luo G."/>
        </authorList>
    </citation>
    <scope>NUCLEOTIDE SEQUENCE [LARGE SCALE GENOMIC DNA]</scope>
    <source>
        <strain evidence="2 3">OM05-15BH</strain>
    </source>
</reference>
<name>A0A3E5BNY5_9BACE</name>
<keyword evidence="1" id="KW-0812">Transmembrane</keyword>
<dbReference type="InterPro" id="IPR010994">
    <property type="entry name" value="RuvA_2-like"/>
</dbReference>
<feature type="transmembrane region" description="Helical" evidence="1">
    <location>
        <begin position="20"/>
        <end position="39"/>
    </location>
</feature>
<dbReference type="GO" id="GO:0015628">
    <property type="term" value="P:protein secretion by the type II secretion system"/>
    <property type="evidence" value="ECO:0007669"/>
    <property type="project" value="TreeGrafter"/>
</dbReference>
<comment type="caution">
    <text evidence="2">The sequence shown here is derived from an EMBL/GenBank/DDBJ whole genome shotgun (WGS) entry which is preliminary data.</text>
</comment>
<evidence type="ECO:0000313" key="3">
    <source>
        <dbReference type="Proteomes" id="UP000260983"/>
    </source>
</evidence>
<keyword evidence="1" id="KW-0472">Membrane</keyword>
<organism evidence="2 3">
    <name type="scientific">Bacteroides oleiciplenus</name>
    <dbReference type="NCBI Taxonomy" id="626931"/>
    <lineage>
        <taxon>Bacteria</taxon>
        <taxon>Pseudomonadati</taxon>
        <taxon>Bacteroidota</taxon>
        <taxon>Bacteroidia</taxon>
        <taxon>Bacteroidales</taxon>
        <taxon>Bacteroidaceae</taxon>
        <taxon>Bacteroides</taxon>
    </lineage>
</organism>
<dbReference type="EMBL" id="QSUL01000002">
    <property type="protein sequence ID" value="RGN39356.1"/>
    <property type="molecule type" value="Genomic_DNA"/>
</dbReference>
<dbReference type="AlphaFoldDB" id="A0A3E5BNY5"/>
<evidence type="ECO:0000256" key="1">
    <source>
        <dbReference type="SAM" id="Phobius"/>
    </source>
</evidence>
<gene>
    <name evidence="2" type="ORF">DXB65_03240</name>
</gene>
<dbReference type="Gene3D" id="1.10.150.280">
    <property type="entry name" value="AF1531-like domain"/>
    <property type="match status" value="2"/>
</dbReference>
<dbReference type="RefSeq" id="WP_117723319.1">
    <property type="nucleotide sequence ID" value="NZ_QSUL01000002.1"/>
</dbReference>
<proteinExistence type="predicted"/>
<accession>A0A3E5BNY5</accession>
<dbReference type="SUPFAM" id="SSF47781">
    <property type="entry name" value="RuvA domain 2-like"/>
    <property type="match status" value="3"/>
</dbReference>
<dbReference type="Pfam" id="PF12836">
    <property type="entry name" value="HHH_3"/>
    <property type="match status" value="3"/>
</dbReference>
<dbReference type="PANTHER" id="PTHR21180:SF32">
    <property type="entry name" value="ENDONUCLEASE_EXONUCLEASE_PHOSPHATASE FAMILY DOMAIN-CONTAINING PROTEIN 1"/>
    <property type="match status" value="1"/>
</dbReference>
<dbReference type="PANTHER" id="PTHR21180">
    <property type="entry name" value="ENDONUCLEASE/EXONUCLEASE/PHOSPHATASE FAMILY DOMAIN-CONTAINING PROTEIN 1"/>
    <property type="match status" value="1"/>
</dbReference>
<keyword evidence="1" id="KW-1133">Transmembrane helix</keyword>
<sequence length="311" mass="36066">MQNPLRDFFYFSRGERRGILTLIAATGIVLLSGYLISAWQHRENISPADIAEQAAARQEYDEFMASLEEQEQPRSRWKHTSYERKEAEIPVVLVPFNPNKADSMAFRHLGLPAWMVKNILHYRSKGGKFRKPEDFKKMYGMTEEQYSNLSPYIYIAPEDTARNTPQLYIPQPAQAENIKYASGTVIDLNLADTTELKKIPGIGSGIARLIVGYRQRLGGFYQIEQLKDIHLDTRQLQAWFSIKPTDIHHINLNHSSVDRLRSHPYINFYQAKAIVEYRKKKGSLTSLKPFILYEEFTEADLERISHYVCFE</sequence>